<gene>
    <name evidence="1" type="primary">ORF62244</name>
</gene>
<name>A0A0B6ZHH1_9EUPU</name>
<evidence type="ECO:0000313" key="1">
    <source>
        <dbReference type="EMBL" id="CEK67336.1"/>
    </source>
</evidence>
<dbReference type="AlphaFoldDB" id="A0A0B6ZHH1"/>
<proteinExistence type="predicted"/>
<reference evidence="1" key="1">
    <citation type="submission" date="2014-12" db="EMBL/GenBank/DDBJ databases">
        <title>Insight into the proteome of Arion vulgaris.</title>
        <authorList>
            <person name="Aradska J."/>
            <person name="Bulat T."/>
            <person name="Smidak R."/>
            <person name="Sarate P."/>
            <person name="Gangsoo J."/>
            <person name="Sialana F."/>
            <person name="Bilban M."/>
            <person name="Lubec G."/>
        </authorList>
    </citation>
    <scope>NUCLEOTIDE SEQUENCE</scope>
    <source>
        <tissue evidence="1">Skin</tissue>
    </source>
</reference>
<protein>
    <submittedName>
        <fullName evidence="1">Uncharacterized protein</fullName>
    </submittedName>
</protein>
<accession>A0A0B6ZHH1</accession>
<organism evidence="1">
    <name type="scientific">Arion vulgaris</name>
    <dbReference type="NCBI Taxonomy" id="1028688"/>
    <lineage>
        <taxon>Eukaryota</taxon>
        <taxon>Metazoa</taxon>
        <taxon>Spiralia</taxon>
        <taxon>Lophotrochozoa</taxon>
        <taxon>Mollusca</taxon>
        <taxon>Gastropoda</taxon>
        <taxon>Heterobranchia</taxon>
        <taxon>Euthyneura</taxon>
        <taxon>Panpulmonata</taxon>
        <taxon>Eupulmonata</taxon>
        <taxon>Stylommatophora</taxon>
        <taxon>Helicina</taxon>
        <taxon>Arionoidea</taxon>
        <taxon>Arionidae</taxon>
        <taxon>Arion</taxon>
    </lineage>
</organism>
<dbReference type="EMBL" id="HACG01020471">
    <property type="protein sequence ID" value="CEK67336.1"/>
    <property type="molecule type" value="Transcribed_RNA"/>
</dbReference>
<sequence length="74" mass="8688">MVVLGQLCEEHDSDEYWINLTIMNVGLTWQSRTWFSSFSEYLCSFDTIEYIDQIMNVNFCSSNAPHRPHVNHSV</sequence>